<feature type="domain" description="Shikimate dehydrogenase substrate binding N-terminal" evidence="5">
    <location>
        <begin position="13"/>
        <end position="94"/>
    </location>
</feature>
<dbReference type="PANTHER" id="PTHR21089:SF1">
    <property type="entry name" value="BIFUNCTIONAL 3-DEHYDROQUINATE DEHYDRATASE_SHIKIMATE DEHYDROGENASE, CHLOROPLASTIC"/>
    <property type="match status" value="1"/>
</dbReference>
<dbReference type="GO" id="GO:0004764">
    <property type="term" value="F:shikimate 3-dehydrogenase (NADP+) activity"/>
    <property type="evidence" value="ECO:0007669"/>
    <property type="project" value="InterPro"/>
</dbReference>
<evidence type="ECO:0000259" key="4">
    <source>
        <dbReference type="Pfam" id="PF00899"/>
    </source>
</evidence>
<dbReference type="Gene3D" id="3.40.50.720">
    <property type="entry name" value="NAD(P)-binding Rossmann-like Domain"/>
    <property type="match status" value="1"/>
</dbReference>
<name>A0A656QJT7_9BURK</name>
<evidence type="ECO:0000313" key="6">
    <source>
        <dbReference type="EMBL" id="KDR30830.1"/>
    </source>
</evidence>
<keyword evidence="2" id="KW-0560">Oxidoreductase</keyword>
<dbReference type="InterPro" id="IPR046346">
    <property type="entry name" value="Aminoacid_DH-like_N_sf"/>
</dbReference>
<dbReference type="GO" id="GO:0009423">
    <property type="term" value="P:chorismate biosynthetic process"/>
    <property type="evidence" value="ECO:0007669"/>
    <property type="project" value="TreeGrafter"/>
</dbReference>
<keyword evidence="7" id="KW-1185">Reference proteome</keyword>
<dbReference type="Pfam" id="PF08501">
    <property type="entry name" value="Shikimate_dh_N"/>
    <property type="match status" value="1"/>
</dbReference>
<organism evidence="6 7">
    <name type="scientific">Caballeronia zhejiangensis</name>
    <dbReference type="NCBI Taxonomy" id="871203"/>
    <lineage>
        <taxon>Bacteria</taxon>
        <taxon>Pseudomonadati</taxon>
        <taxon>Pseudomonadota</taxon>
        <taxon>Betaproteobacteria</taxon>
        <taxon>Burkholderiales</taxon>
        <taxon>Burkholderiaceae</taxon>
        <taxon>Caballeronia</taxon>
    </lineage>
</organism>
<dbReference type="EMBL" id="JFHD01000007">
    <property type="protein sequence ID" value="KDR30830.1"/>
    <property type="molecule type" value="Genomic_DNA"/>
</dbReference>
<comment type="caution">
    <text evidence="6">The sequence shown here is derived from an EMBL/GenBank/DDBJ whole genome shotgun (WGS) entry which is preliminary data.</text>
</comment>
<dbReference type="AlphaFoldDB" id="A0A656QJT7"/>
<dbReference type="GO" id="GO:0009073">
    <property type="term" value="P:aromatic amino acid family biosynthetic process"/>
    <property type="evidence" value="ECO:0007669"/>
    <property type="project" value="UniProtKB-KW"/>
</dbReference>
<dbReference type="OrthoDB" id="3609723at2"/>
<feature type="domain" description="THIF-type NAD/FAD binding fold" evidence="4">
    <location>
        <begin position="121"/>
        <end position="163"/>
    </location>
</feature>
<dbReference type="GO" id="GO:0019632">
    <property type="term" value="P:shikimate metabolic process"/>
    <property type="evidence" value="ECO:0007669"/>
    <property type="project" value="TreeGrafter"/>
</dbReference>
<gene>
    <name evidence="6" type="ORF">BG60_34360</name>
</gene>
<dbReference type="CDD" id="cd01065">
    <property type="entry name" value="NAD_bind_Shikimate_DH"/>
    <property type="match status" value="1"/>
</dbReference>
<dbReference type="Pfam" id="PF00899">
    <property type="entry name" value="ThiF"/>
    <property type="match status" value="1"/>
</dbReference>
<keyword evidence="3" id="KW-0057">Aromatic amino acid biosynthesis</keyword>
<dbReference type="InterPro" id="IPR000594">
    <property type="entry name" value="ThiF_NAD_FAD-bd"/>
</dbReference>
<comment type="pathway">
    <text evidence="1">Metabolic intermediate biosynthesis; chorismate biosynthesis; chorismate from D-erythrose 4-phosphate and phosphoenolpyruvate: step 4/7.</text>
</comment>
<evidence type="ECO:0000259" key="5">
    <source>
        <dbReference type="Pfam" id="PF08501"/>
    </source>
</evidence>
<sequence>MISGKTTLIAHLGYPTEAFKAPMIYNPWFDKQGIDAVVVPMGVKPDDYVAFLPHLFKLTNIRGALVTMPHKITTVGLMDEVSPTARIAGACNAILKREDGRLVGDQFDGAGFVRGVERKGRKLAGTRVLVLGSGGVGSPIAASLAAAGVAELAIFDTNTASVEGLASRLREHYPNLIVRTDTKDPDGFDVIVNATPLGMKDTDPLPFDIDRIAPGTFVGEVVMKSEYTPLLRAAKDKGCAVQVGTDMLFEMIPAYLEFFGYGTATADELRAVAQIKYA</sequence>
<dbReference type="SUPFAM" id="SSF51735">
    <property type="entry name" value="NAD(P)-binding Rossmann-fold domains"/>
    <property type="match status" value="1"/>
</dbReference>
<dbReference type="SUPFAM" id="SSF53223">
    <property type="entry name" value="Aminoacid dehydrogenase-like, N-terminal domain"/>
    <property type="match status" value="1"/>
</dbReference>
<keyword evidence="3" id="KW-0028">Amino-acid biosynthesis</keyword>
<dbReference type="InterPro" id="IPR036291">
    <property type="entry name" value="NAD(P)-bd_dom_sf"/>
</dbReference>
<evidence type="ECO:0000256" key="3">
    <source>
        <dbReference type="ARBA" id="ARBA00023141"/>
    </source>
</evidence>
<proteinExistence type="predicted"/>
<evidence type="ECO:0000256" key="2">
    <source>
        <dbReference type="ARBA" id="ARBA00023002"/>
    </source>
</evidence>
<evidence type="ECO:0000313" key="7">
    <source>
        <dbReference type="Proteomes" id="UP000027451"/>
    </source>
</evidence>
<dbReference type="Proteomes" id="UP000027451">
    <property type="component" value="Unassembled WGS sequence"/>
</dbReference>
<evidence type="ECO:0000256" key="1">
    <source>
        <dbReference type="ARBA" id="ARBA00004871"/>
    </source>
</evidence>
<dbReference type="RefSeq" id="WP_008353278.1">
    <property type="nucleotide sequence ID" value="NZ_CADFFU010000001.1"/>
</dbReference>
<reference evidence="6 7" key="1">
    <citation type="submission" date="2014-03" db="EMBL/GenBank/DDBJ databases">
        <title>Draft Genome Sequences of Four Burkholderia Strains.</title>
        <authorList>
            <person name="Liu X.Y."/>
            <person name="Li C.X."/>
            <person name="Xu J.H."/>
        </authorList>
    </citation>
    <scope>NUCLEOTIDE SEQUENCE [LARGE SCALE GENOMIC DNA]</scope>
    <source>
        <strain evidence="6 7">OP-1</strain>
    </source>
</reference>
<dbReference type="InterPro" id="IPR022893">
    <property type="entry name" value="Shikimate_DH_fam"/>
</dbReference>
<dbReference type="GO" id="GO:0005829">
    <property type="term" value="C:cytosol"/>
    <property type="evidence" value="ECO:0007669"/>
    <property type="project" value="TreeGrafter"/>
</dbReference>
<dbReference type="InterPro" id="IPR013708">
    <property type="entry name" value="Shikimate_DH-bd_N"/>
</dbReference>
<protein>
    <submittedName>
        <fullName evidence="6">Shikimate dehydrogenase</fullName>
    </submittedName>
</protein>
<dbReference type="PANTHER" id="PTHR21089">
    <property type="entry name" value="SHIKIMATE DEHYDROGENASE"/>
    <property type="match status" value="1"/>
</dbReference>
<accession>A0A656QJT7</accession>
<dbReference type="GO" id="GO:0050661">
    <property type="term" value="F:NADP binding"/>
    <property type="evidence" value="ECO:0007669"/>
    <property type="project" value="TreeGrafter"/>
</dbReference>
<dbReference type="Gene3D" id="3.40.50.10860">
    <property type="entry name" value="Leucine Dehydrogenase, chain A, domain 1"/>
    <property type="match status" value="1"/>
</dbReference>